<dbReference type="RefSeq" id="WP_165614862.1">
    <property type="nucleotide sequence ID" value="NZ_FQWL01000002.1"/>
</dbReference>
<feature type="signal peptide" evidence="2">
    <location>
        <begin position="1"/>
        <end position="19"/>
    </location>
</feature>
<protein>
    <submittedName>
        <fullName evidence="4">Conserved repeat domain-containing protein</fullName>
    </submittedName>
</protein>
<gene>
    <name evidence="4" type="ORF">SAMN04488116_1195</name>
</gene>
<dbReference type="EMBL" id="FQWL01000002">
    <property type="protein sequence ID" value="SHG43503.1"/>
    <property type="molecule type" value="Genomic_DNA"/>
</dbReference>
<dbReference type="Pfam" id="PF01345">
    <property type="entry name" value="DUF11"/>
    <property type="match status" value="1"/>
</dbReference>
<evidence type="ECO:0000313" key="5">
    <source>
        <dbReference type="Proteomes" id="UP000184532"/>
    </source>
</evidence>
<keyword evidence="5" id="KW-1185">Reference proteome</keyword>
<evidence type="ECO:0000259" key="3">
    <source>
        <dbReference type="Pfam" id="PF01345"/>
    </source>
</evidence>
<proteinExistence type="predicted"/>
<feature type="chain" id="PRO_5012364118" evidence="2">
    <location>
        <begin position="20"/>
        <end position="158"/>
    </location>
</feature>
<organism evidence="4 5">
    <name type="scientific">Flagellimonas flava</name>
    <dbReference type="NCBI Taxonomy" id="570519"/>
    <lineage>
        <taxon>Bacteria</taxon>
        <taxon>Pseudomonadati</taxon>
        <taxon>Bacteroidota</taxon>
        <taxon>Flavobacteriia</taxon>
        <taxon>Flavobacteriales</taxon>
        <taxon>Flavobacteriaceae</taxon>
        <taxon>Flagellimonas</taxon>
    </lineage>
</organism>
<dbReference type="AlphaFoldDB" id="A0A1M5JU62"/>
<evidence type="ECO:0000313" key="4">
    <source>
        <dbReference type="EMBL" id="SHG43503.1"/>
    </source>
</evidence>
<keyword evidence="2" id="KW-0732">Signal</keyword>
<name>A0A1M5JU62_9FLAO</name>
<dbReference type="STRING" id="570519.SAMN04488116_1195"/>
<dbReference type="InterPro" id="IPR001434">
    <property type="entry name" value="OmcB-like_DUF11"/>
</dbReference>
<feature type="compositionally biased region" description="Polar residues" evidence="1">
    <location>
        <begin position="126"/>
        <end position="136"/>
    </location>
</feature>
<evidence type="ECO:0000256" key="2">
    <source>
        <dbReference type="SAM" id="SignalP"/>
    </source>
</evidence>
<feature type="region of interest" description="Disordered" evidence="1">
    <location>
        <begin position="123"/>
        <end position="158"/>
    </location>
</feature>
<feature type="domain" description="DUF11" evidence="3">
    <location>
        <begin position="21"/>
        <end position="126"/>
    </location>
</feature>
<dbReference type="Proteomes" id="UP000184532">
    <property type="component" value="Unassembled WGS sequence"/>
</dbReference>
<reference evidence="5" key="1">
    <citation type="submission" date="2016-11" db="EMBL/GenBank/DDBJ databases">
        <authorList>
            <person name="Varghese N."/>
            <person name="Submissions S."/>
        </authorList>
    </citation>
    <scope>NUCLEOTIDE SEQUENCE [LARGE SCALE GENOMIC DNA]</scope>
    <source>
        <strain evidence="5">DSM 22638</strain>
    </source>
</reference>
<accession>A0A1M5JU62</accession>
<evidence type="ECO:0000256" key="1">
    <source>
        <dbReference type="SAM" id="MobiDB-lite"/>
    </source>
</evidence>
<sequence length="158" mass="16629">MKTRFNLILALLSGALLYAQDLELDVYVLPTSVLGDPILFNVTVKNKGDKPVPGVEVLVTLKSGLKFSGVSPKKSDFDVKTGIWKLGEVVPNKAKTLGIIANYAKRDDAIVIAEISASGAIDPDSTPGNGVDTNGNGMIINDKGDEDDGDAAQNGPFN</sequence>